<proteinExistence type="predicted"/>
<keyword evidence="2" id="KW-0489">Methyltransferase</keyword>
<evidence type="ECO:0000313" key="3">
    <source>
        <dbReference type="Proteomes" id="UP000318704"/>
    </source>
</evidence>
<protein>
    <submittedName>
        <fullName evidence="2">Malonyl-[acyl-carrier protein] O-methyltransferase</fullName>
        <ecNumber evidence="2">2.1.1.197</ecNumber>
    </submittedName>
</protein>
<name>A0A517VYY3_9PLAN</name>
<dbReference type="SUPFAM" id="SSF53335">
    <property type="entry name" value="S-adenosyl-L-methionine-dependent methyltransferases"/>
    <property type="match status" value="1"/>
</dbReference>
<dbReference type="GO" id="GO:0008757">
    <property type="term" value="F:S-adenosylmethionine-dependent methyltransferase activity"/>
    <property type="evidence" value="ECO:0007669"/>
    <property type="project" value="InterPro"/>
</dbReference>
<dbReference type="KEGG" id="gaw:V144x_36980"/>
<dbReference type="CDD" id="cd02440">
    <property type="entry name" value="AdoMet_MTases"/>
    <property type="match status" value="1"/>
</dbReference>
<dbReference type="EMBL" id="CP037920">
    <property type="protein sequence ID" value="QDT98212.1"/>
    <property type="molecule type" value="Genomic_DNA"/>
</dbReference>
<evidence type="ECO:0000313" key="2">
    <source>
        <dbReference type="EMBL" id="QDT98212.1"/>
    </source>
</evidence>
<dbReference type="AlphaFoldDB" id="A0A517VYY3"/>
<dbReference type="GO" id="GO:0102130">
    <property type="term" value="F:malonyl-CoA methyltransferase activity"/>
    <property type="evidence" value="ECO:0007669"/>
    <property type="project" value="UniProtKB-EC"/>
</dbReference>
<dbReference type="Gene3D" id="3.40.50.150">
    <property type="entry name" value="Vaccinia Virus protein VP39"/>
    <property type="match status" value="1"/>
</dbReference>
<dbReference type="Proteomes" id="UP000318704">
    <property type="component" value="Chromosome"/>
</dbReference>
<dbReference type="Pfam" id="PF08241">
    <property type="entry name" value="Methyltransf_11"/>
    <property type="match status" value="1"/>
</dbReference>
<dbReference type="GO" id="GO:0032259">
    <property type="term" value="P:methylation"/>
    <property type="evidence" value="ECO:0007669"/>
    <property type="project" value="UniProtKB-KW"/>
</dbReference>
<dbReference type="EC" id="2.1.1.197" evidence="2"/>
<evidence type="ECO:0000259" key="1">
    <source>
        <dbReference type="Pfam" id="PF08241"/>
    </source>
</evidence>
<organism evidence="2 3">
    <name type="scientific">Gimesia aquarii</name>
    <dbReference type="NCBI Taxonomy" id="2527964"/>
    <lineage>
        <taxon>Bacteria</taxon>
        <taxon>Pseudomonadati</taxon>
        <taxon>Planctomycetota</taxon>
        <taxon>Planctomycetia</taxon>
        <taxon>Planctomycetales</taxon>
        <taxon>Planctomycetaceae</taxon>
        <taxon>Gimesia</taxon>
    </lineage>
</organism>
<dbReference type="InterPro" id="IPR013216">
    <property type="entry name" value="Methyltransf_11"/>
</dbReference>
<reference evidence="2 3" key="1">
    <citation type="submission" date="2019-03" db="EMBL/GenBank/DDBJ databases">
        <title>Deep-cultivation of Planctomycetes and their phenomic and genomic characterization uncovers novel biology.</title>
        <authorList>
            <person name="Wiegand S."/>
            <person name="Jogler M."/>
            <person name="Boedeker C."/>
            <person name="Pinto D."/>
            <person name="Vollmers J."/>
            <person name="Rivas-Marin E."/>
            <person name="Kohn T."/>
            <person name="Peeters S.H."/>
            <person name="Heuer A."/>
            <person name="Rast P."/>
            <person name="Oberbeckmann S."/>
            <person name="Bunk B."/>
            <person name="Jeske O."/>
            <person name="Meyerdierks A."/>
            <person name="Storesund J.E."/>
            <person name="Kallscheuer N."/>
            <person name="Luecker S."/>
            <person name="Lage O.M."/>
            <person name="Pohl T."/>
            <person name="Merkel B.J."/>
            <person name="Hornburger P."/>
            <person name="Mueller R.-W."/>
            <person name="Bruemmer F."/>
            <person name="Labrenz M."/>
            <person name="Spormann A.M."/>
            <person name="Op den Camp H."/>
            <person name="Overmann J."/>
            <person name="Amann R."/>
            <person name="Jetten M.S.M."/>
            <person name="Mascher T."/>
            <person name="Medema M.H."/>
            <person name="Devos D.P."/>
            <person name="Kaster A.-K."/>
            <person name="Ovreas L."/>
            <person name="Rohde M."/>
            <person name="Galperin M.Y."/>
            <person name="Jogler C."/>
        </authorList>
    </citation>
    <scope>NUCLEOTIDE SEQUENCE [LARGE SCALE GENOMIC DNA]</scope>
    <source>
        <strain evidence="2 3">V144</strain>
    </source>
</reference>
<sequence>MNNPMYDEFAREYDSAIQNNSYNAHYERPSLLSLLPEVNEKTVIDLGCGPGLYSKFLVENGAKVTAVDGSQEMIQIVKEKLGDKIQCYVQNLADGLPNEQDQTFDVAVCPLMIHYLEDFTKLFSDIKRILKSDGIFIFSTHHPFVDYQLSPSGNYFLTEKIVDEWDTVGRPVRVEYYRRPLTSIIQAIVDAGMCVITLTEGEPDSHMQESSPESYQKLSTEPGFLFLKCKVVS</sequence>
<keyword evidence="2" id="KW-0808">Transferase</keyword>
<gene>
    <name evidence="2" type="primary">bioC_2</name>
    <name evidence="2" type="ORF">V144x_36980</name>
</gene>
<dbReference type="InterPro" id="IPR029063">
    <property type="entry name" value="SAM-dependent_MTases_sf"/>
</dbReference>
<accession>A0A517VYY3</accession>
<dbReference type="PANTHER" id="PTHR43861">
    <property type="entry name" value="TRANS-ACONITATE 2-METHYLTRANSFERASE-RELATED"/>
    <property type="match status" value="1"/>
</dbReference>
<dbReference type="RefSeq" id="WP_144986684.1">
    <property type="nucleotide sequence ID" value="NZ_CP037920.1"/>
</dbReference>
<feature type="domain" description="Methyltransferase type 11" evidence="1">
    <location>
        <begin position="45"/>
        <end position="138"/>
    </location>
</feature>